<evidence type="ECO:0000313" key="5">
    <source>
        <dbReference type="EMBL" id="WIM96998.1"/>
    </source>
</evidence>
<evidence type="ECO:0000313" key="6">
    <source>
        <dbReference type="Proteomes" id="UP001240150"/>
    </source>
</evidence>
<dbReference type="Pfam" id="PF25861">
    <property type="entry name" value="PglZ_2nd"/>
    <property type="match status" value="1"/>
</dbReference>
<dbReference type="InterPro" id="IPR017850">
    <property type="entry name" value="Alkaline_phosphatase_core_sf"/>
</dbReference>
<feature type="domain" description="Alkaline phosphatase-like protein PglZ second" evidence="2">
    <location>
        <begin position="173"/>
        <end position="315"/>
    </location>
</feature>
<sequence>MTVPAATLPVLRALLDEAHRRRYRGGVLAVSAKPDWDGPADFEHDGVPVRVVGCPSTLAVREALLDRAADRWLILLTDRDDSELGLGITAHLTWQRTRRPDPWAAVQDRFEATRIDHRLVSRPDNRDLALGLLSATPSDGWPPARAALLTRDHALSAVAASRLGLGRAGEPLDFASVLRWTTRDEAANMLAGLRSITVEALVGEVLTWAAERCGTTGPAVAALLRGGRTGDVVPLGLVARAVLATPGGSGPRALFGRETGVQLPDHVVTAWATEAEAVVRDLISGDQEAAARVLARAETLLDALEAVAHAGESNVLRRGLTARLAELGEALRRCVARSTSRAGTDGADAVLADVLVLPDVERARERVEDHALARHADEVRVPRAIAGVRLARWLAQRSDVSGDLGALTSRHRDDDAWADRAIAAAWTGVDDESLAQGLRAVLEAARLRRDVHDRDFGRALAKHSGSAPDGLYYLEDMLAATVLPLAKDQPVLLVVADGMSQAVATEVVDDLVRRYDTWLECLPEKNERRLAALAVLPSLTEVSRASLLSGTLAVGQQNVEQRGLSALAKSHGVRAELFHKLTLDTSPDGYALALDVAAAIDNTDVALVVCVLNTIDDSLDRSNPGGTAWTADAVKHLRPLMERARRAGRLVVLTSDHGHVVERRQGRQQAAAGTSSNRSRPAAGGPGPTDDEVRVSGPRVLLHDGNAILAVNERLRYGPLKAGYHGGAAPAEVVVPISVLAPGEPPTGWRLAPPQSPSWWRSAQAPAPSTHPAAVPAAKSARAVKDQQAVPTLFDTPDEPVVSGSRAEAVLVSAAYRDQRKRSARVAISDVQVRRLLDALLEAPAHRLDPESAAAALGVATVQLGGALPQVQRLLNVEQYPVLSRDPDGATVVLDVDLLGDQFGVRL</sequence>
<dbReference type="Pfam" id="PF25862">
    <property type="entry name" value="PglZ_1st"/>
    <property type="match status" value="1"/>
</dbReference>
<accession>A0ABY8WH48</accession>
<dbReference type="Pfam" id="PF25863">
    <property type="entry name" value="PglZ_C"/>
    <property type="match status" value="1"/>
</dbReference>
<dbReference type="RefSeq" id="WP_284918333.1">
    <property type="nucleotide sequence ID" value="NZ_CP126980.1"/>
</dbReference>
<keyword evidence="6" id="KW-1185">Reference proteome</keyword>
<feature type="region of interest" description="Disordered" evidence="1">
    <location>
        <begin position="658"/>
        <end position="695"/>
    </location>
</feature>
<evidence type="ECO:0000259" key="4">
    <source>
        <dbReference type="Pfam" id="PF25863"/>
    </source>
</evidence>
<feature type="compositionally biased region" description="Polar residues" evidence="1">
    <location>
        <begin position="667"/>
        <end position="679"/>
    </location>
</feature>
<evidence type="ECO:0000259" key="2">
    <source>
        <dbReference type="Pfam" id="PF25861"/>
    </source>
</evidence>
<reference evidence="5 6" key="1">
    <citation type="submission" date="2023-06" db="EMBL/GenBank/DDBJ databases">
        <authorList>
            <person name="Yushchuk O."/>
            <person name="Binda E."/>
            <person name="Ruckert-Reed C."/>
            <person name="Fedorenko V."/>
            <person name="Kalinowski J."/>
            <person name="Marinelli F."/>
        </authorList>
    </citation>
    <scope>NUCLEOTIDE SEQUENCE [LARGE SCALE GENOMIC DNA]</scope>
    <source>
        <strain evidence="5 6">NRRL 3884</strain>
    </source>
</reference>
<dbReference type="InterPro" id="IPR058882">
    <property type="entry name" value="PglZ_C"/>
</dbReference>
<dbReference type="Pfam" id="PF08665">
    <property type="entry name" value="PglZ"/>
    <property type="match status" value="1"/>
</dbReference>
<dbReference type="EMBL" id="CP126980">
    <property type="protein sequence ID" value="WIM96998.1"/>
    <property type="molecule type" value="Genomic_DNA"/>
</dbReference>
<evidence type="ECO:0000259" key="3">
    <source>
        <dbReference type="Pfam" id="PF25862"/>
    </source>
</evidence>
<dbReference type="InterPro" id="IPR058880">
    <property type="entry name" value="PglZ_N"/>
</dbReference>
<dbReference type="NCBIfam" id="NF033446">
    <property type="entry name" value="BREX_PglZ_2"/>
    <property type="match status" value="1"/>
</dbReference>
<feature type="region of interest" description="Disordered" evidence="1">
    <location>
        <begin position="753"/>
        <end position="773"/>
    </location>
</feature>
<feature type="domain" description="Alkaline phosphatase-like protein PglZ N-terminal" evidence="3">
    <location>
        <begin position="15"/>
        <end position="101"/>
    </location>
</feature>
<evidence type="ECO:0000256" key="1">
    <source>
        <dbReference type="SAM" id="MobiDB-lite"/>
    </source>
</evidence>
<organism evidence="5 6">
    <name type="scientific">Actinoplanes oblitus</name>
    <dbReference type="NCBI Taxonomy" id="3040509"/>
    <lineage>
        <taxon>Bacteria</taxon>
        <taxon>Bacillati</taxon>
        <taxon>Actinomycetota</taxon>
        <taxon>Actinomycetes</taxon>
        <taxon>Micromonosporales</taxon>
        <taxon>Micromonosporaceae</taxon>
        <taxon>Actinoplanes</taxon>
    </lineage>
</organism>
<dbReference type="Proteomes" id="UP001240150">
    <property type="component" value="Chromosome"/>
</dbReference>
<gene>
    <name evidence="5" type="primary">pglZ</name>
    <name evidence="5" type="ORF">ACTOB_000484</name>
</gene>
<name>A0ABY8WH48_9ACTN</name>
<dbReference type="SUPFAM" id="SSF53649">
    <property type="entry name" value="Alkaline phosphatase-like"/>
    <property type="match status" value="1"/>
</dbReference>
<feature type="domain" description="Alkaline phosphatase-like protein PglZ C-terminal" evidence="4">
    <location>
        <begin position="807"/>
        <end position="904"/>
    </location>
</feature>
<protein>
    <submittedName>
        <fullName evidence="5">BREX-2 system phosphatase PglZ</fullName>
    </submittedName>
</protein>
<dbReference type="InterPro" id="IPR058881">
    <property type="entry name" value="PglZ_2nd"/>
</dbReference>
<dbReference type="InterPro" id="IPR047992">
    <property type="entry name" value="BREX_PglZ"/>
</dbReference>
<proteinExistence type="predicted"/>